<keyword evidence="1" id="KW-0812">Transmembrane</keyword>
<gene>
    <name evidence="2" type="ORF">SDC9_119464</name>
</gene>
<accession>A0A645C540</accession>
<keyword evidence="1" id="KW-0472">Membrane</keyword>
<proteinExistence type="predicted"/>
<feature type="transmembrane region" description="Helical" evidence="1">
    <location>
        <begin position="39"/>
        <end position="63"/>
    </location>
</feature>
<feature type="transmembrane region" description="Helical" evidence="1">
    <location>
        <begin position="12"/>
        <end position="33"/>
    </location>
</feature>
<sequence length="70" mass="7471">MGILLWPFQLIWGLISFLFGLMGAVISIVAAIVTIVLGVILTITLIGSFMGIPLIILGALLLLKTFFGIL</sequence>
<dbReference type="EMBL" id="VSSQ01024773">
    <property type="protein sequence ID" value="MPM72488.1"/>
    <property type="molecule type" value="Genomic_DNA"/>
</dbReference>
<organism evidence="2">
    <name type="scientific">bioreactor metagenome</name>
    <dbReference type="NCBI Taxonomy" id="1076179"/>
    <lineage>
        <taxon>unclassified sequences</taxon>
        <taxon>metagenomes</taxon>
        <taxon>ecological metagenomes</taxon>
    </lineage>
</organism>
<protein>
    <submittedName>
        <fullName evidence="2">Uncharacterized protein</fullName>
    </submittedName>
</protein>
<evidence type="ECO:0000313" key="2">
    <source>
        <dbReference type="EMBL" id="MPM72488.1"/>
    </source>
</evidence>
<dbReference type="AlphaFoldDB" id="A0A645C540"/>
<keyword evidence="1" id="KW-1133">Transmembrane helix</keyword>
<name>A0A645C540_9ZZZZ</name>
<evidence type="ECO:0000256" key="1">
    <source>
        <dbReference type="SAM" id="Phobius"/>
    </source>
</evidence>
<reference evidence="2" key="1">
    <citation type="submission" date="2019-08" db="EMBL/GenBank/DDBJ databases">
        <authorList>
            <person name="Kucharzyk K."/>
            <person name="Murdoch R.W."/>
            <person name="Higgins S."/>
            <person name="Loffler F."/>
        </authorList>
    </citation>
    <scope>NUCLEOTIDE SEQUENCE</scope>
</reference>
<comment type="caution">
    <text evidence="2">The sequence shown here is derived from an EMBL/GenBank/DDBJ whole genome shotgun (WGS) entry which is preliminary data.</text>
</comment>